<keyword evidence="3" id="KW-1185">Reference proteome</keyword>
<dbReference type="Pfam" id="PF13621">
    <property type="entry name" value="Cupin_8"/>
    <property type="match status" value="1"/>
</dbReference>
<reference evidence="2" key="2">
    <citation type="submission" date="2024-10" db="UniProtKB">
        <authorList>
            <consortium name="EnsemblProtists"/>
        </authorList>
    </citation>
    <scope>IDENTIFICATION</scope>
</reference>
<dbReference type="eggNOG" id="KOG2132">
    <property type="taxonomic scope" value="Eukaryota"/>
</dbReference>
<reference evidence="3" key="1">
    <citation type="journal article" date="2013" name="Nature">
        <title>Pan genome of the phytoplankton Emiliania underpins its global distribution.</title>
        <authorList>
            <person name="Read B.A."/>
            <person name="Kegel J."/>
            <person name="Klute M.J."/>
            <person name="Kuo A."/>
            <person name="Lefebvre S.C."/>
            <person name="Maumus F."/>
            <person name="Mayer C."/>
            <person name="Miller J."/>
            <person name="Monier A."/>
            <person name="Salamov A."/>
            <person name="Young J."/>
            <person name="Aguilar M."/>
            <person name="Claverie J.M."/>
            <person name="Frickenhaus S."/>
            <person name="Gonzalez K."/>
            <person name="Herman E.K."/>
            <person name="Lin Y.C."/>
            <person name="Napier J."/>
            <person name="Ogata H."/>
            <person name="Sarno A.F."/>
            <person name="Shmutz J."/>
            <person name="Schroeder D."/>
            <person name="de Vargas C."/>
            <person name="Verret F."/>
            <person name="von Dassow P."/>
            <person name="Valentin K."/>
            <person name="Van de Peer Y."/>
            <person name="Wheeler G."/>
            <person name="Dacks J.B."/>
            <person name="Delwiche C.F."/>
            <person name="Dyhrman S.T."/>
            <person name="Glockner G."/>
            <person name="John U."/>
            <person name="Richards T."/>
            <person name="Worden A.Z."/>
            <person name="Zhang X."/>
            <person name="Grigoriev I.V."/>
            <person name="Allen A.E."/>
            <person name="Bidle K."/>
            <person name="Borodovsky M."/>
            <person name="Bowler C."/>
            <person name="Brownlee C."/>
            <person name="Cock J.M."/>
            <person name="Elias M."/>
            <person name="Gladyshev V.N."/>
            <person name="Groth M."/>
            <person name="Guda C."/>
            <person name="Hadaegh A."/>
            <person name="Iglesias-Rodriguez M.D."/>
            <person name="Jenkins J."/>
            <person name="Jones B.M."/>
            <person name="Lawson T."/>
            <person name="Leese F."/>
            <person name="Lindquist E."/>
            <person name="Lobanov A."/>
            <person name="Lomsadze A."/>
            <person name="Malik S.B."/>
            <person name="Marsh M.E."/>
            <person name="Mackinder L."/>
            <person name="Mock T."/>
            <person name="Mueller-Roeber B."/>
            <person name="Pagarete A."/>
            <person name="Parker M."/>
            <person name="Probert I."/>
            <person name="Quesneville H."/>
            <person name="Raines C."/>
            <person name="Rensing S.A."/>
            <person name="Riano-Pachon D.M."/>
            <person name="Richier S."/>
            <person name="Rokitta S."/>
            <person name="Shiraiwa Y."/>
            <person name="Soanes D.M."/>
            <person name="van der Giezen M."/>
            <person name="Wahlund T.M."/>
            <person name="Williams B."/>
            <person name="Wilson W."/>
            <person name="Wolfe G."/>
            <person name="Wurch L.L."/>
        </authorList>
    </citation>
    <scope>NUCLEOTIDE SEQUENCE</scope>
</reference>
<dbReference type="InterPro" id="IPR003347">
    <property type="entry name" value="JmjC_dom"/>
</dbReference>
<dbReference type="PANTHER" id="PTHR12461:SF105">
    <property type="entry name" value="HYPOXIA-INDUCIBLE FACTOR 1-ALPHA INHIBITOR"/>
    <property type="match status" value="1"/>
</dbReference>
<dbReference type="InterPro" id="IPR014710">
    <property type="entry name" value="RmlC-like_jellyroll"/>
</dbReference>
<dbReference type="SMART" id="SM00558">
    <property type="entry name" value="JmjC"/>
    <property type="match status" value="1"/>
</dbReference>
<evidence type="ECO:0000259" key="1">
    <source>
        <dbReference type="PROSITE" id="PS51184"/>
    </source>
</evidence>
<dbReference type="SUPFAM" id="SSF51197">
    <property type="entry name" value="Clavaminate synthase-like"/>
    <property type="match status" value="1"/>
</dbReference>
<dbReference type="PROSITE" id="PS51184">
    <property type="entry name" value="JMJC"/>
    <property type="match status" value="1"/>
</dbReference>
<dbReference type="EnsemblProtists" id="EOD41264">
    <property type="protein sequence ID" value="EOD41264"/>
    <property type="gene ID" value="EMIHUDRAFT_199541"/>
</dbReference>
<protein>
    <recommendedName>
        <fullName evidence="1">JmjC domain-containing protein</fullName>
    </recommendedName>
</protein>
<feature type="domain" description="JmjC" evidence="1">
    <location>
        <begin position="121"/>
        <end position="285"/>
    </location>
</feature>
<organism evidence="2 3">
    <name type="scientific">Emiliania huxleyi (strain CCMP1516)</name>
    <dbReference type="NCBI Taxonomy" id="280463"/>
    <lineage>
        <taxon>Eukaryota</taxon>
        <taxon>Haptista</taxon>
        <taxon>Haptophyta</taxon>
        <taxon>Prymnesiophyceae</taxon>
        <taxon>Isochrysidales</taxon>
        <taxon>Noelaerhabdaceae</taxon>
        <taxon>Emiliania</taxon>
    </lineage>
</organism>
<name>A0A0D3KZS9_EMIH1</name>
<evidence type="ECO:0000313" key="2">
    <source>
        <dbReference type="EnsemblProtists" id="EOD41264"/>
    </source>
</evidence>
<dbReference type="PANTHER" id="PTHR12461">
    <property type="entry name" value="HYPOXIA-INDUCIBLE FACTOR 1 ALPHA INHIBITOR-RELATED"/>
    <property type="match status" value="1"/>
</dbReference>
<evidence type="ECO:0000313" key="3">
    <source>
        <dbReference type="Proteomes" id="UP000013827"/>
    </source>
</evidence>
<dbReference type="GeneID" id="17286534"/>
<accession>A0A0D3KZS9</accession>
<dbReference type="HOGENOM" id="CLU_695269_0_0_1"/>
<dbReference type="AlphaFoldDB" id="A0A0D3KZS9"/>
<dbReference type="Proteomes" id="UP000013827">
    <property type="component" value="Unassembled WGS sequence"/>
</dbReference>
<dbReference type="PaxDb" id="2903-EOD41264"/>
<dbReference type="Gene3D" id="2.60.120.10">
    <property type="entry name" value="Jelly Rolls"/>
    <property type="match status" value="1"/>
</dbReference>
<sequence>MLDAHSVHRAHTRCSARRRVRGERRSLAGCPAWLVRGQIPRLRWDDPLVEQHLRSGEPCILTGGCPLVASLAHWSFDYLADALGPQNALSVHFAPRRVSVHARHYGEGLGEGGVRPMSFQKFAPLLWYDEEEDGSLSGSAQLAADLGEAAGALPFKTAQLWAGHGGGVTPCHYDALHNFLAQLRGSKRLLLLPPSESYRLYPYPVGHPMDNFAMADLCEPDLRTTPALAAARALEGELHPGEVLWLPRYHWHQVRQAGASDENLSLNFWVGEKGTTEFASTAARAIFGERSGPFLNALAAGEDGRWPAGSRARSTAERLRAELGGVIGGEAAVGSLLRAMTLDGRLWPGIAADVTGEVVSGEPRRGSLRQTPPEEMARMLEAEMARTAEGGRTRGEG</sequence>
<dbReference type="InterPro" id="IPR041667">
    <property type="entry name" value="Cupin_8"/>
</dbReference>
<dbReference type="STRING" id="2903.R1G5Z6"/>
<proteinExistence type="predicted"/>
<dbReference type="RefSeq" id="XP_005793693.1">
    <property type="nucleotide sequence ID" value="XM_005793636.1"/>
</dbReference>
<dbReference type="KEGG" id="ehx:EMIHUDRAFT_199541"/>